<dbReference type="AlphaFoldDB" id="A0A1F7FG52"/>
<dbReference type="CDD" id="cd02440">
    <property type="entry name" value="AdoMet_MTases"/>
    <property type="match status" value="1"/>
</dbReference>
<feature type="binding site" evidence="4">
    <location>
        <position position="296"/>
    </location>
    <ligand>
        <name>S-adenosyl-L-methionine</name>
        <dbReference type="ChEBI" id="CHEBI:59789"/>
    </ligand>
</feature>
<dbReference type="InterPro" id="IPR030390">
    <property type="entry name" value="MeTrfase_TrmA_AS"/>
</dbReference>
<dbReference type="Pfam" id="PF05958">
    <property type="entry name" value="tRNA_U5-meth_tr"/>
    <property type="match status" value="1"/>
</dbReference>
<dbReference type="InterPro" id="IPR029063">
    <property type="entry name" value="SAM-dependent_MTases_sf"/>
</dbReference>
<dbReference type="PROSITE" id="PS51687">
    <property type="entry name" value="SAM_MT_RNA_M5U"/>
    <property type="match status" value="1"/>
</dbReference>
<organism evidence="6 7">
    <name type="scientific">Candidatus Raymondbacteria bacterium RIFOXYD12_FULL_49_13</name>
    <dbReference type="NCBI Taxonomy" id="1817890"/>
    <lineage>
        <taxon>Bacteria</taxon>
        <taxon>Raymondiibacteriota</taxon>
    </lineage>
</organism>
<sequence>MDTTIPARCSHFPLCGGCAYQDLPYPQGQIGQKEEVLKRLFGFSVPVADSPIAFEYRNRMDFVCAFGKIGLRERGKFYKVVDIEHCHLVHPKVSEALRAIREWLRQGDIKDHDYLKHMGYLRYIVCRVTQFTDDLMISFVTANEEPHIVPIMEKTCSIATSVNWLVNDTLSETSFGRIVQSMGKGYFTEKIGGLLYRAGPNTFFQNNAHVAGKILEHITPFVSGNVADLFCGVGTLSLVLASHCIHVTGVESEAESIRFAHENARENNVANCSFVCSPVKEWLATTTESFDTFVCDPPRSGMGNKIIKKILKLAPQSIVYVSCNPKSFADDMRFFSDAYALQDLQGFDMFPQTPHVELAALFKRN</sequence>
<evidence type="ECO:0000256" key="4">
    <source>
        <dbReference type="PROSITE-ProRule" id="PRU01024"/>
    </source>
</evidence>
<dbReference type="InterPro" id="IPR010280">
    <property type="entry name" value="U5_MeTrfase_fam"/>
</dbReference>
<dbReference type="PANTHER" id="PTHR11061">
    <property type="entry name" value="RNA M5U METHYLTRANSFERASE"/>
    <property type="match status" value="1"/>
</dbReference>
<name>A0A1F7FG52_UNCRA</name>
<evidence type="ECO:0000313" key="7">
    <source>
        <dbReference type="Proteomes" id="UP000179243"/>
    </source>
</evidence>
<evidence type="ECO:0000256" key="1">
    <source>
        <dbReference type="ARBA" id="ARBA00022603"/>
    </source>
</evidence>
<dbReference type="InterPro" id="IPR030391">
    <property type="entry name" value="MeTrfase_TrmA_CS"/>
</dbReference>
<gene>
    <name evidence="6" type="ORF">A2519_03825</name>
</gene>
<evidence type="ECO:0000256" key="2">
    <source>
        <dbReference type="ARBA" id="ARBA00022679"/>
    </source>
</evidence>
<dbReference type="NCBIfam" id="TIGR00479">
    <property type="entry name" value="rumA"/>
    <property type="match status" value="1"/>
</dbReference>
<proteinExistence type="inferred from homology"/>
<dbReference type="GO" id="GO:0006396">
    <property type="term" value="P:RNA processing"/>
    <property type="evidence" value="ECO:0007669"/>
    <property type="project" value="InterPro"/>
</dbReference>
<comment type="similarity">
    <text evidence="4">Belongs to the class I-like SAM-binding methyltransferase superfamily. RNA M5U methyltransferase family.</text>
</comment>
<evidence type="ECO:0000256" key="3">
    <source>
        <dbReference type="ARBA" id="ARBA00022691"/>
    </source>
</evidence>
<dbReference type="Proteomes" id="UP000179243">
    <property type="component" value="Unassembled WGS sequence"/>
</dbReference>
<protein>
    <submittedName>
        <fullName evidence="6">23S rRNA (Uracil-5-)-methyltransferase RumA</fullName>
    </submittedName>
</protein>
<evidence type="ECO:0000313" key="6">
    <source>
        <dbReference type="EMBL" id="OGK05689.1"/>
    </source>
</evidence>
<feature type="binding site" evidence="4">
    <location>
        <position position="230"/>
    </location>
    <ligand>
        <name>S-adenosyl-L-methionine</name>
        <dbReference type="ChEBI" id="CHEBI:59789"/>
    </ligand>
</feature>
<dbReference type="Gene3D" id="2.40.50.1070">
    <property type="match status" value="1"/>
</dbReference>
<keyword evidence="2 4" id="KW-0808">Transferase</keyword>
<feature type="binding site" evidence="4">
    <location>
        <position position="205"/>
    </location>
    <ligand>
        <name>S-adenosyl-L-methionine</name>
        <dbReference type="ChEBI" id="CHEBI:59789"/>
    </ligand>
</feature>
<accession>A0A1F7FG52</accession>
<dbReference type="Gene3D" id="3.40.50.150">
    <property type="entry name" value="Vaccinia Virus protein VP39"/>
    <property type="match status" value="1"/>
</dbReference>
<dbReference type="GO" id="GO:0008173">
    <property type="term" value="F:RNA methyltransferase activity"/>
    <property type="evidence" value="ECO:0007669"/>
    <property type="project" value="InterPro"/>
</dbReference>
<dbReference type="PROSITE" id="PS01230">
    <property type="entry name" value="TRMA_1"/>
    <property type="match status" value="1"/>
</dbReference>
<feature type="binding site" evidence="4">
    <location>
        <position position="251"/>
    </location>
    <ligand>
        <name>S-adenosyl-L-methionine</name>
        <dbReference type="ChEBI" id="CHEBI:59789"/>
    </ligand>
</feature>
<dbReference type="GO" id="GO:0008757">
    <property type="term" value="F:S-adenosylmethionine-dependent methyltransferase activity"/>
    <property type="evidence" value="ECO:0007669"/>
    <property type="project" value="UniProtKB-ARBA"/>
</dbReference>
<dbReference type="PROSITE" id="PS01231">
    <property type="entry name" value="TRMA_2"/>
    <property type="match status" value="1"/>
</dbReference>
<dbReference type="SUPFAM" id="SSF53335">
    <property type="entry name" value="S-adenosyl-L-methionine-dependent methyltransferases"/>
    <property type="match status" value="1"/>
</dbReference>
<dbReference type="GO" id="GO:0009451">
    <property type="term" value="P:RNA modification"/>
    <property type="evidence" value="ECO:0007669"/>
    <property type="project" value="UniProtKB-ARBA"/>
</dbReference>
<dbReference type="PANTHER" id="PTHR11061:SF30">
    <property type="entry name" value="TRNA (URACIL(54)-C(5))-METHYLTRANSFERASE"/>
    <property type="match status" value="1"/>
</dbReference>
<keyword evidence="1 4" id="KW-0489">Methyltransferase</keyword>
<comment type="caution">
    <text evidence="6">The sequence shown here is derived from an EMBL/GenBank/DDBJ whole genome shotgun (WGS) entry which is preliminary data.</text>
</comment>
<feature type="active site" evidence="5">
    <location>
        <position position="323"/>
    </location>
</feature>
<evidence type="ECO:0000256" key="5">
    <source>
        <dbReference type="PROSITE-ProRule" id="PRU10015"/>
    </source>
</evidence>
<keyword evidence="3 4" id="KW-0949">S-adenosyl-L-methionine</keyword>
<feature type="active site" description="Nucleophile" evidence="4">
    <location>
        <position position="323"/>
    </location>
</feature>
<dbReference type="EMBL" id="MFYX01000050">
    <property type="protein sequence ID" value="OGK05689.1"/>
    <property type="molecule type" value="Genomic_DNA"/>
</dbReference>
<dbReference type="GO" id="GO:0032259">
    <property type="term" value="P:methylation"/>
    <property type="evidence" value="ECO:0007669"/>
    <property type="project" value="UniProtKB-KW"/>
</dbReference>
<reference evidence="6 7" key="1">
    <citation type="journal article" date="2016" name="Nat. Commun.">
        <title>Thousands of microbial genomes shed light on interconnected biogeochemical processes in an aquifer system.</title>
        <authorList>
            <person name="Anantharaman K."/>
            <person name="Brown C.T."/>
            <person name="Hug L.A."/>
            <person name="Sharon I."/>
            <person name="Castelle C.J."/>
            <person name="Probst A.J."/>
            <person name="Thomas B.C."/>
            <person name="Singh A."/>
            <person name="Wilkins M.J."/>
            <person name="Karaoz U."/>
            <person name="Brodie E.L."/>
            <person name="Williams K.H."/>
            <person name="Hubbard S.S."/>
            <person name="Banfield J.F."/>
        </authorList>
    </citation>
    <scope>NUCLEOTIDE SEQUENCE [LARGE SCALE GENOMIC DNA]</scope>
</reference>